<protein>
    <submittedName>
        <fullName evidence="6">Putative serine protease PepD</fullName>
    </submittedName>
</protein>
<dbReference type="Pfam" id="PF13365">
    <property type="entry name" value="Trypsin_2"/>
    <property type="match status" value="1"/>
</dbReference>
<dbReference type="Gene3D" id="2.30.42.10">
    <property type="match status" value="1"/>
</dbReference>
<dbReference type="STRING" id="37928.SAMN04489742_3420"/>
<evidence type="ECO:0000256" key="4">
    <source>
        <dbReference type="SAM" id="MobiDB-lite"/>
    </source>
</evidence>
<dbReference type="Proteomes" id="UP000181917">
    <property type="component" value="Unassembled WGS sequence"/>
</dbReference>
<dbReference type="InterPro" id="IPR001478">
    <property type="entry name" value="PDZ"/>
</dbReference>
<dbReference type="PANTHER" id="PTHR43343:SF3">
    <property type="entry name" value="PROTEASE DO-LIKE 8, CHLOROPLASTIC"/>
    <property type="match status" value="1"/>
</dbReference>
<evidence type="ECO:0000313" key="6">
    <source>
        <dbReference type="EMBL" id="SDQ99630.1"/>
    </source>
</evidence>
<accession>A0A1H1FFJ4</accession>
<dbReference type="SUPFAM" id="SSF50494">
    <property type="entry name" value="Trypsin-like serine proteases"/>
    <property type="match status" value="1"/>
</dbReference>
<evidence type="ECO:0000256" key="2">
    <source>
        <dbReference type="ARBA" id="ARBA00022670"/>
    </source>
</evidence>
<dbReference type="OrthoDB" id="9758917at2"/>
<feature type="compositionally biased region" description="Polar residues" evidence="4">
    <location>
        <begin position="53"/>
        <end position="65"/>
    </location>
</feature>
<dbReference type="InterPro" id="IPR001940">
    <property type="entry name" value="Peptidase_S1C"/>
</dbReference>
<dbReference type="SMART" id="SM00228">
    <property type="entry name" value="PDZ"/>
    <property type="match status" value="1"/>
</dbReference>
<dbReference type="GO" id="GO:0006508">
    <property type="term" value="P:proteolysis"/>
    <property type="evidence" value="ECO:0007669"/>
    <property type="project" value="UniProtKB-KW"/>
</dbReference>
<dbReference type="Pfam" id="PF13180">
    <property type="entry name" value="PDZ_2"/>
    <property type="match status" value="1"/>
</dbReference>
<sequence length="556" mass="55988">MTEHNQDPEATFRPQVPPPPAKPPATADANADYRTPAGESDMGEPAGSEQDPRTQSLPQSQQPTEPLTGWHRPDGSDHARSGTFGETANEDPAGETQTGAAAQQAGYTDASPYGQQNPYGQQSTYGQQHQYGGHNPYGQHGSVPYYASAASTGAQTPKPAAKKRFGSGTLVAGMLLAGLAGGGVAVGAQSLAGDVPPSSVASGSAEQLIVNNTDSVNEITAAAAKASPSVVTISVASGNSGGSGSGIILDKEGHILTNTHVVTLGGQAADPNVEVRTSDGKVHRASIVGTDPLSDLAVIKIEAQGLTPAAFADSSELNVGDTAIAIGAPLGLSGTVTDGIISTLSRTISVSSSEVPEEPEEEQAPSPGDQWNFQFPEDSGNQSSGQGSIYLNVIQTDAAINHGNSGGALVNTNGEVIGVNVAIASASQDSGSIGVGFAIPSSYAERIAQDLIADGQATHGYLGVTVTAKAAEASRGGTQFSVGAEVAGVSGGSPADKAGLREGDVITGVGERVIEDSLSLTAAIREQPVGGTVTLKVLRGGEEQSIDVTVGQNPES</sequence>
<keyword evidence="3" id="KW-0378">Hydrolase</keyword>
<keyword evidence="2 6" id="KW-0645">Protease</keyword>
<reference evidence="6 7" key="1">
    <citation type="submission" date="2016-10" db="EMBL/GenBank/DDBJ databases">
        <authorList>
            <person name="de Groot N.N."/>
        </authorList>
    </citation>
    <scope>NUCLEOTIDE SEQUENCE [LARGE SCALE GENOMIC DNA]</scope>
    <source>
        <strain evidence="6 7">DSM 20117</strain>
    </source>
</reference>
<keyword evidence="7" id="KW-1185">Reference proteome</keyword>
<dbReference type="GO" id="GO:0004252">
    <property type="term" value="F:serine-type endopeptidase activity"/>
    <property type="evidence" value="ECO:0007669"/>
    <property type="project" value="InterPro"/>
</dbReference>
<proteinExistence type="inferred from homology"/>
<evidence type="ECO:0000256" key="3">
    <source>
        <dbReference type="ARBA" id="ARBA00022801"/>
    </source>
</evidence>
<evidence type="ECO:0000256" key="1">
    <source>
        <dbReference type="ARBA" id="ARBA00010541"/>
    </source>
</evidence>
<dbReference type="PROSITE" id="PS50106">
    <property type="entry name" value="PDZ"/>
    <property type="match status" value="1"/>
</dbReference>
<dbReference type="PRINTS" id="PR00834">
    <property type="entry name" value="PROTEASES2C"/>
</dbReference>
<dbReference type="InterPro" id="IPR051201">
    <property type="entry name" value="Chloro_Bact_Ser_Proteases"/>
</dbReference>
<gene>
    <name evidence="6" type="ORF">SAMN04489742_3420</name>
</gene>
<dbReference type="AlphaFoldDB" id="A0A1H1FFJ4"/>
<dbReference type="KEGG" id="acry:AC20117_00390"/>
<dbReference type="InterPro" id="IPR043504">
    <property type="entry name" value="Peptidase_S1_PA_chymotrypsin"/>
</dbReference>
<dbReference type="Gene3D" id="2.40.10.10">
    <property type="entry name" value="Trypsin-like serine proteases"/>
    <property type="match status" value="2"/>
</dbReference>
<name>A0A1H1FFJ4_9MICC</name>
<feature type="domain" description="PDZ" evidence="5">
    <location>
        <begin position="451"/>
        <end position="541"/>
    </location>
</feature>
<dbReference type="RefSeq" id="WP_074701541.1">
    <property type="nucleotide sequence ID" value="NZ_CP018863.1"/>
</dbReference>
<dbReference type="InterPro" id="IPR036034">
    <property type="entry name" value="PDZ_sf"/>
</dbReference>
<dbReference type="SUPFAM" id="SSF50156">
    <property type="entry name" value="PDZ domain-like"/>
    <property type="match status" value="1"/>
</dbReference>
<organism evidence="6 7">
    <name type="scientific">Crystallibacter crystallopoietes</name>
    <dbReference type="NCBI Taxonomy" id="37928"/>
    <lineage>
        <taxon>Bacteria</taxon>
        <taxon>Bacillati</taxon>
        <taxon>Actinomycetota</taxon>
        <taxon>Actinomycetes</taxon>
        <taxon>Micrococcales</taxon>
        <taxon>Micrococcaceae</taxon>
        <taxon>Crystallibacter</taxon>
    </lineage>
</organism>
<feature type="compositionally biased region" description="Basic and acidic residues" evidence="4">
    <location>
        <begin position="71"/>
        <end position="80"/>
    </location>
</feature>
<evidence type="ECO:0000259" key="5">
    <source>
        <dbReference type="PROSITE" id="PS50106"/>
    </source>
</evidence>
<comment type="similarity">
    <text evidence="1">Belongs to the peptidase S1C family.</text>
</comment>
<dbReference type="PANTHER" id="PTHR43343">
    <property type="entry name" value="PEPTIDASE S12"/>
    <property type="match status" value="1"/>
</dbReference>
<dbReference type="InterPro" id="IPR009003">
    <property type="entry name" value="Peptidase_S1_PA"/>
</dbReference>
<evidence type="ECO:0000313" key="7">
    <source>
        <dbReference type="Proteomes" id="UP000181917"/>
    </source>
</evidence>
<feature type="region of interest" description="Disordered" evidence="4">
    <location>
        <begin position="1"/>
        <end position="144"/>
    </location>
</feature>
<feature type="region of interest" description="Disordered" evidence="4">
    <location>
        <begin position="349"/>
        <end position="386"/>
    </location>
</feature>
<feature type="compositionally biased region" description="Polar residues" evidence="4">
    <location>
        <begin position="369"/>
        <end position="386"/>
    </location>
</feature>
<feature type="compositionally biased region" description="Polar residues" evidence="4">
    <location>
        <begin position="113"/>
        <end position="130"/>
    </location>
</feature>
<feature type="compositionally biased region" description="Low complexity" evidence="4">
    <location>
        <begin position="94"/>
        <end position="110"/>
    </location>
</feature>
<dbReference type="EMBL" id="FNKH01000002">
    <property type="protein sequence ID" value="SDQ99630.1"/>
    <property type="molecule type" value="Genomic_DNA"/>
</dbReference>